<dbReference type="InterPro" id="IPR003675">
    <property type="entry name" value="Rce1/LyrA-like_dom"/>
</dbReference>
<accession>A0A1I5V0X6</accession>
<dbReference type="PANTHER" id="PTHR36435">
    <property type="entry name" value="SLR1288 PROTEIN"/>
    <property type="match status" value="1"/>
</dbReference>
<evidence type="ECO:0000259" key="2">
    <source>
        <dbReference type="Pfam" id="PF02517"/>
    </source>
</evidence>
<feature type="transmembrane region" description="Helical" evidence="1">
    <location>
        <begin position="114"/>
        <end position="137"/>
    </location>
</feature>
<keyword evidence="1" id="KW-1133">Transmembrane helix</keyword>
<feature type="transmembrane region" description="Helical" evidence="1">
    <location>
        <begin position="280"/>
        <end position="304"/>
    </location>
</feature>
<protein>
    <recommendedName>
        <fullName evidence="2">CAAX prenyl protease 2/Lysostaphin resistance protein A-like domain-containing protein</fullName>
    </recommendedName>
</protein>
<reference evidence="4" key="1">
    <citation type="submission" date="2016-10" db="EMBL/GenBank/DDBJ databases">
        <authorList>
            <person name="Varghese N."/>
            <person name="Submissions S."/>
        </authorList>
    </citation>
    <scope>NUCLEOTIDE SEQUENCE [LARGE SCALE GENOMIC DNA]</scope>
    <source>
        <strain evidence="4">P18</strain>
    </source>
</reference>
<dbReference type="PANTHER" id="PTHR36435:SF1">
    <property type="entry name" value="CAAX AMINO TERMINAL PROTEASE FAMILY PROTEIN"/>
    <property type="match status" value="1"/>
</dbReference>
<feature type="transmembrane region" description="Helical" evidence="1">
    <location>
        <begin position="80"/>
        <end position="102"/>
    </location>
</feature>
<feature type="transmembrane region" description="Helical" evidence="1">
    <location>
        <begin position="196"/>
        <end position="214"/>
    </location>
</feature>
<dbReference type="Proteomes" id="UP000182624">
    <property type="component" value="Unassembled WGS sequence"/>
</dbReference>
<evidence type="ECO:0000313" key="4">
    <source>
        <dbReference type="Proteomes" id="UP000182624"/>
    </source>
</evidence>
<dbReference type="InterPro" id="IPR052710">
    <property type="entry name" value="CAAX_protease"/>
</dbReference>
<dbReference type="Pfam" id="PF02517">
    <property type="entry name" value="Rce1-like"/>
    <property type="match status" value="1"/>
</dbReference>
<dbReference type="EMBL" id="FOXO01000015">
    <property type="protein sequence ID" value="SFQ01150.1"/>
    <property type="molecule type" value="Genomic_DNA"/>
</dbReference>
<evidence type="ECO:0000313" key="3">
    <source>
        <dbReference type="EMBL" id="SFQ01150.1"/>
    </source>
</evidence>
<dbReference type="GO" id="GO:0004175">
    <property type="term" value="F:endopeptidase activity"/>
    <property type="evidence" value="ECO:0007669"/>
    <property type="project" value="UniProtKB-ARBA"/>
</dbReference>
<gene>
    <name evidence="3" type="ORF">SAMN04487928_11532</name>
</gene>
<keyword evidence="1" id="KW-0472">Membrane</keyword>
<name>A0A1I5V0X6_9FIRM</name>
<feature type="transmembrane region" description="Helical" evidence="1">
    <location>
        <begin position="172"/>
        <end position="189"/>
    </location>
</feature>
<feature type="domain" description="CAAX prenyl protease 2/Lysostaphin resistance protein A-like" evidence="2">
    <location>
        <begin position="119"/>
        <end position="204"/>
    </location>
</feature>
<dbReference type="RefSeq" id="WP_074888341.1">
    <property type="nucleotide sequence ID" value="NZ_FOXO01000015.1"/>
</dbReference>
<dbReference type="OrthoDB" id="2035856at2"/>
<organism evidence="3 4">
    <name type="scientific">Butyrivibrio proteoclasticus</name>
    <dbReference type="NCBI Taxonomy" id="43305"/>
    <lineage>
        <taxon>Bacteria</taxon>
        <taxon>Bacillati</taxon>
        <taxon>Bacillota</taxon>
        <taxon>Clostridia</taxon>
        <taxon>Lachnospirales</taxon>
        <taxon>Lachnospiraceae</taxon>
        <taxon>Butyrivibrio</taxon>
    </lineage>
</organism>
<feature type="transmembrane region" description="Helical" evidence="1">
    <location>
        <begin position="234"/>
        <end position="259"/>
    </location>
</feature>
<feature type="transmembrane region" description="Helical" evidence="1">
    <location>
        <begin position="12"/>
        <end position="30"/>
    </location>
</feature>
<keyword evidence="1" id="KW-0812">Transmembrane</keyword>
<evidence type="ECO:0000256" key="1">
    <source>
        <dbReference type="SAM" id="Phobius"/>
    </source>
</evidence>
<dbReference type="AlphaFoldDB" id="A0A1I5V0X6"/>
<feature type="transmembrane region" description="Helical" evidence="1">
    <location>
        <begin position="149"/>
        <end position="166"/>
    </location>
</feature>
<proteinExistence type="predicted"/>
<sequence length="305" mass="34192">MNYKRANRSFLYMILATLAFTLLMSYWIIITGNGLSIFANNALSELVVLVPAIAAILYSGEKITEAIPFKKIKISTLFMVAIYVITLFPLVSFVNAVSMLFVENMVSSISDEVLAMPMWTMLLSIGIVGPFVEEVVFRGYILHSYQRTGRIIGSIILSSILFGMMHLNFNQFAYGTVMGIMFCLLVEATGSIWSSFFAHALFNSIEVIYMYAVPDVVSGADEVLEDYGFGNESTYLMIGIYFVMAVIFTVIALCVVYKIADMENRKDFVDSIHMYPRQGYKLITLPLVIAMVIAVSWMTFVAVFL</sequence>
<feature type="transmembrane region" description="Helical" evidence="1">
    <location>
        <begin position="42"/>
        <end position="59"/>
    </location>
</feature>
<dbReference type="GO" id="GO:0080120">
    <property type="term" value="P:CAAX-box protein maturation"/>
    <property type="evidence" value="ECO:0007669"/>
    <property type="project" value="UniProtKB-ARBA"/>
</dbReference>
<keyword evidence="4" id="KW-1185">Reference proteome</keyword>